<name>A0A0D1X111_9EURO</name>
<protein>
    <recommendedName>
        <fullName evidence="7">Major facilitator superfamily (MFS) profile domain-containing protein</fullName>
    </recommendedName>
</protein>
<evidence type="ECO:0000313" key="8">
    <source>
        <dbReference type="EMBL" id="KIV81151.1"/>
    </source>
</evidence>
<dbReference type="InterPro" id="IPR050360">
    <property type="entry name" value="MFS_Sugar_Transporters"/>
</dbReference>
<dbReference type="InterPro" id="IPR005829">
    <property type="entry name" value="Sugar_transporter_CS"/>
</dbReference>
<proteinExistence type="inferred from homology"/>
<comment type="subcellular location">
    <subcellularLocation>
        <location evidence="1">Membrane</location>
        <topology evidence="1">Multi-pass membrane protein</topology>
    </subcellularLocation>
</comment>
<evidence type="ECO:0000256" key="4">
    <source>
        <dbReference type="ARBA" id="ARBA00022989"/>
    </source>
</evidence>
<dbReference type="PANTHER" id="PTHR48022">
    <property type="entry name" value="PLASTIDIC GLUCOSE TRANSPORTER 4"/>
    <property type="match status" value="1"/>
</dbReference>
<feature type="transmembrane region" description="Helical" evidence="6">
    <location>
        <begin position="86"/>
        <end position="107"/>
    </location>
</feature>
<feature type="transmembrane region" description="Helical" evidence="6">
    <location>
        <begin position="29"/>
        <end position="51"/>
    </location>
</feature>
<reference evidence="8 9" key="1">
    <citation type="submission" date="2015-01" db="EMBL/GenBank/DDBJ databases">
        <title>The Genome Sequence of Exophiala sideris CBS121828.</title>
        <authorList>
            <consortium name="The Broad Institute Genomics Platform"/>
            <person name="Cuomo C."/>
            <person name="de Hoog S."/>
            <person name="Gorbushina A."/>
            <person name="Stielow B."/>
            <person name="Teixiera M."/>
            <person name="Abouelleil A."/>
            <person name="Chapman S.B."/>
            <person name="Priest M."/>
            <person name="Young S.K."/>
            <person name="Wortman J."/>
            <person name="Nusbaum C."/>
            <person name="Birren B."/>
        </authorList>
    </citation>
    <scope>NUCLEOTIDE SEQUENCE [LARGE SCALE GENOMIC DNA]</scope>
    <source>
        <strain evidence="8 9">CBS 121828</strain>
    </source>
</reference>
<feature type="transmembrane region" description="Helical" evidence="6">
    <location>
        <begin position="63"/>
        <end position="80"/>
    </location>
</feature>
<dbReference type="Proteomes" id="UP000053599">
    <property type="component" value="Unassembled WGS sequence"/>
</dbReference>
<evidence type="ECO:0000256" key="1">
    <source>
        <dbReference type="ARBA" id="ARBA00004141"/>
    </source>
</evidence>
<feature type="domain" description="Major facilitator superfamily (MFS) profile" evidence="7">
    <location>
        <begin position="1"/>
        <end position="308"/>
    </location>
</feature>
<comment type="similarity">
    <text evidence="2">Belongs to the major facilitator superfamily. Sugar transporter (TC 2.A.1.1) family.</text>
</comment>
<evidence type="ECO:0000256" key="3">
    <source>
        <dbReference type="ARBA" id="ARBA00022692"/>
    </source>
</evidence>
<gene>
    <name evidence="8" type="ORF">PV11_08590</name>
</gene>
<keyword evidence="3 6" id="KW-0812">Transmembrane</keyword>
<dbReference type="InterPro" id="IPR005828">
    <property type="entry name" value="MFS_sugar_transport-like"/>
</dbReference>
<organism evidence="8 9">
    <name type="scientific">Exophiala sideris</name>
    <dbReference type="NCBI Taxonomy" id="1016849"/>
    <lineage>
        <taxon>Eukaryota</taxon>
        <taxon>Fungi</taxon>
        <taxon>Dikarya</taxon>
        <taxon>Ascomycota</taxon>
        <taxon>Pezizomycotina</taxon>
        <taxon>Eurotiomycetes</taxon>
        <taxon>Chaetothyriomycetidae</taxon>
        <taxon>Chaetothyriales</taxon>
        <taxon>Herpotrichiellaceae</taxon>
        <taxon>Exophiala</taxon>
    </lineage>
</organism>
<feature type="transmembrane region" description="Helical" evidence="6">
    <location>
        <begin position="185"/>
        <end position="204"/>
    </location>
</feature>
<dbReference type="PANTHER" id="PTHR48022:SF2">
    <property type="entry name" value="PLASTIDIC GLUCOSE TRANSPORTER 4"/>
    <property type="match status" value="1"/>
</dbReference>
<dbReference type="OrthoDB" id="6612291at2759"/>
<evidence type="ECO:0000313" key="9">
    <source>
        <dbReference type="Proteomes" id="UP000053599"/>
    </source>
</evidence>
<dbReference type="GO" id="GO:0005351">
    <property type="term" value="F:carbohydrate:proton symporter activity"/>
    <property type="evidence" value="ECO:0007669"/>
    <property type="project" value="TreeGrafter"/>
</dbReference>
<evidence type="ECO:0000259" key="7">
    <source>
        <dbReference type="PROSITE" id="PS50850"/>
    </source>
</evidence>
<dbReference type="InterPro" id="IPR020846">
    <property type="entry name" value="MFS_dom"/>
</dbReference>
<evidence type="ECO:0000256" key="5">
    <source>
        <dbReference type="ARBA" id="ARBA00023136"/>
    </source>
</evidence>
<dbReference type="HOGENOM" id="CLU_903250_0_0_1"/>
<feature type="transmembrane region" description="Helical" evidence="6">
    <location>
        <begin position="128"/>
        <end position="146"/>
    </location>
</feature>
<dbReference type="EMBL" id="KN846953">
    <property type="protein sequence ID" value="KIV81151.1"/>
    <property type="molecule type" value="Genomic_DNA"/>
</dbReference>
<dbReference type="SUPFAM" id="SSF103473">
    <property type="entry name" value="MFS general substrate transporter"/>
    <property type="match status" value="2"/>
</dbReference>
<dbReference type="AlphaFoldDB" id="A0A0D1X111"/>
<dbReference type="GO" id="GO:0016020">
    <property type="term" value="C:membrane"/>
    <property type="evidence" value="ECO:0007669"/>
    <property type="project" value="UniProtKB-SubCell"/>
</dbReference>
<sequence length="308" mass="33600">MVTADANGCCYMFNRFAQSGFLDHFKPNATVHGAIVSSYYGGVILGLLAIATIAQKIGRRRSIQLGGVIGLIGAIMQAASTKLGSFFAGRVIAGASAGIMLTTVNVYQSEIAPPDHRGAMVAFQLKTLTTTGALASWMGYACNFAINPEFSWRFPIALKALPALGLIIGCFFIPFSPRWSYGNGGVAMVMVFIFFFGTISPMPYTYSAEILPTKIRATGFAVAPIALADITWRFRFIFIGCNLFFLPIVYFFFPETRKLTWEEVSRVFGETVKVEMADITDENAEKVVLKSQSLPPLEIEATNDINAK</sequence>
<dbReference type="PROSITE" id="PS50850">
    <property type="entry name" value="MFS"/>
    <property type="match status" value="1"/>
</dbReference>
<evidence type="ECO:0000256" key="2">
    <source>
        <dbReference type="ARBA" id="ARBA00010992"/>
    </source>
</evidence>
<dbReference type="Gene3D" id="1.20.1250.20">
    <property type="entry name" value="MFS general substrate transporter like domains"/>
    <property type="match status" value="2"/>
</dbReference>
<evidence type="ECO:0000256" key="6">
    <source>
        <dbReference type="SAM" id="Phobius"/>
    </source>
</evidence>
<feature type="transmembrane region" description="Helical" evidence="6">
    <location>
        <begin position="234"/>
        <end position="253"/>
    </location>
</feature>
<dbReference type="Pfam" id="PF00083">
    <property type="entry name" value="Sugar_tr"/>
    <property type="match status" value="1"/>
</dbReference>
<feature type="transmembrane region" description="Helical" evidence="6">
    <location>
        <begin position="152"/>
        <end position="173"/>
    </location>
</feature>
<dbReference type="InterPro" id="IPR036259">
    <property type="entry name" value="MFS_trans_sf"/>
</dbReference>
<accession>A0A0D1X111</accession>
<keyword evidence="5 6" id="KW-0472">Membrane</keyword>
<dbReference type="PROSITE" id="PS00217">
    <property type="entry name" value="SUGAR_TRANSPORT_2"/>
    <property type="match status" value="1"/>
</dbReference>
<keyword evidence="4 6" id="KW-1133">Transmembrane helix</keyword>